<evidence type="ECO:0000313" key="13">
    <source>
        <dbReference type="Proteomes" id="UP000245207"/>
    </source>
</evidence>
<organism evidence="12 13">
    <name type="scientific">Artemisia annua</name>
    <name type="common">Sweet wormwood</name>
    <dbReference type="NCBI Taxonomy" id="35608"/>
    <lineage>
        <taxon>Eukaryota</taxon>
        <taxon>Viridiplantae</taxon>
        <taxon>Streptophyta</taxon>
        <taxon>Embryophyta</taxon>
        <taxon>Tracheophyta</taxon>
        <taxon>Spermatophyta</taxon>
        <taxon>Magnoliopsida</taxon>
        <taxon>eudicotyledons</taxon>
        <taxon>Gunneridae</taxon>
        <taxon>Pentapetalae</taxon>
        <taxon>asterids</taxon>
        <taxon>campanulids</taxon>
        <taxon>Asterales</taxon>
        <taxon>Asteraceae</taxon>
        <taxon>Asteroideae</taxon>
        <taxon>Anthemideae</taxon>
        <taxon>Artemisiinae</taxon>
        <taxon>Artemisia</taxon>
    </lineage>
</organism>
<dbReference type="FunFam" id="3.30.70.80:FF:000002">
    <property type="entry name" value="Subtilisin-like protease SBT5.3"/>
    <property type="match status" value="1"/>
</dbReference>
<feature type="domain" description="Subtilisin-like protease fibronectin type-III" evidence="11">
    <location>
        <begin position="630"/>
        <end position="725"/>
    </location>
</feature>
<keyword evidence="4 7" id="KW-0378">Hydrolase</keyword>
<evidence type="ECO:0000259" key="10">
    <source>
        <dbReference type="Pfam" id="PF05922"/>
    </source>
</evidence>
<dbReference type="InterPro" id="IPR036852">
    <property type="entry name" value="Peptidase_S8/S53_dom_sf"/>
</dbReference>
<dbReference type="InterPro" id="IPR023828">
    <property type="entry name" value="Peptidase_S8_Ser-AS"/>
</dbReference>
<name>A0A2U1NCT0_ARTAN</name>
<reference evidence="12 13" key="1">
    <citation type="journal article" date="2018" name="Mol. Plant">
        <title>The genome of Artemisia annua provides insight into the evolution of Asteraceae family and artemisinin biosynthesis.</title>
        <authorList>
            <person name="Shen Q."/>
            <person name="Zhang L."/>
            <person name="Liao Z."/>
            <person name="Wang S."/>
            <person name="Yan T."/>
            <person name="Shi P."/>
            <person name="Liu M."/>
            <person name="Fu X."/>
            <person name="Pan Q."/>
            <person name="Wang Y."/>
            <person name="Lv Z."/>
            <person name="Lu X."/>
            <person name="Zhang F."/>
            <person name="Jiang W."/>
            <person name="Ma Y."/>
            <person name="Chen M."/>
            <person name="Hao X."/>
            <person name="Li L."/>
            <person name="Tang Y."/>
            <person name="Lv G."/>
            <person name="Zhou Y."/>
            <person name="Sun X."/>
            <person name="Brodelius P.E."/>
            <person name="Rose J.K.C."/>
            <person name="Tang K."/>
        </authorList>
    </citation>
    <scope>NUCLEOTIDE SEQUENCE [LARGE SCALE GENOMIC DNA]</scope>
    <source>
        <strain evidence="13">cv. Huhao1</strain>
        <tissue evidence="12">Leaf</tissue>
    </source>
</reference>
<dbReference type="InterPro" id="IPR015500">
    <property type="entry name" value="Peptidase_S8_subtilisin-rel"/>
</dbReference>
<dbReference type="PROSITE" id="PS51892">
    <property type="entry name" value="SUBTILASE"/>
    <property type="match status" value="1"/>
</dbReference>
<evidence type="ECO:0000256" key="5">
    <source>
        <dbReference type="ARBA" id="ARBA00022825"/>
    </source>
</evidence>
<dbReference type="EMBL" id="PKPP01003104">
    <property type="protein sequence ID" value="PWA71293.1"/>
    <property type="molecule type" value="Genomic_DNA"/>
</dbReference>
<feature type="active site" description="Charge relay system" evidence="6 7">
    <location>
        <position position="137"/>
    </location>
</feature>
<dbReference type="InterPro" id="IPR010259">
    <property type="entry name" value="S8pro/Inhibitor_I9"/>
</dbReference>
<dbReference type="STRING" id="35608.A0A2U1NCT0"/>
<evidence type="ECO:0000256" key="1">
    <source>
        <dbReference type="ARBA" id="ARBA00011073"/>
    </source>
</evidence>
<feature type="active site" description="Charge relay system" evidence="6 7">
    <location>
        <position position="198"/>
    </location>
</feature>
<evidence type="ECO:0000256" key="3">
    <source>
        <dbReference type="ARBA" id="ARBA00022729"/>
    </source>
</evidence>
<dbReference type="CDD" id="cd02120">
    <property type="entry name" value="PA_subtilisin_like"/>
    <property type="match status" value="1"/>
</dbReference>
<feature type="active site" description="Charge relay system" evidence="6 7">
    <location>
        <position position="524"/>
    </location>
</feature>
<dbReference type="OrthoDB" id="206201at2759"/>
<dbReference type="Pfam" id="PF00082">
    <property type="entry name" value="Peptidase_S8"/>
    <property type="match status" value="1"/>
</dbReference>
<comment type="caution">
    <text evidence="12">The sequence shown here is derived from an EMBL/GenBank/DDBJ whole genome shotgun (WGS) entry which is preliminary data.</text>
</comment>
<dbReference type="GO" id="GO:0004252">
    <property type="term" value="F:serine-type endopeptidase activity"/>
    <property type="evidence" value="ECO:0007669"/>
    <property type="project" value="UniProtKB-UniRule"/>
</dbReference>
<proteinExistence type="inferred from homology"/>
<keyword evidence="13" id="KW-1185">Reference proteome</keyword>
<feature type="signal peptide" evidence="8">
    <location>
        <begin position="1"/>
        <end position="16"/>
    </location>
</feature>
<dbReference type="InterPro" id="IPR041469">
    <property type="entry name" value="Subtilisin-like_FN3"/>
</dbReference>
<dbReference type="InterPro" id="IPR037045">
    <property type="entry name" value="S8pro/Inhibitor_I9_sf"/>
</dbReference>
<dbReference type="CDD" id="cd04852">
    <property type="entry name" value="Peptidases_S8_3"/>
    <property type="match status" value="1"/>
</dbReference>
<sequence>MTSSLWLLFLLTVTYSLVFSHTLAADSDDLKTYIVYMGDVPKGDISAASIHTNMLQQVIGSRASKSLLRSYTRSFNGFAAKLSEDEKNQIAQMEGVVSVFPSQKKKLHTTRSWDFMGFPQDVKRAPLESDVIVGMLDTGVWPEADSFKDDGFGPPPSKWKGSCDSKNFTCNNKLIGAKYYNSEASDDEELSARDTEGHGTHTASTVAGRAVNNASLLGLGNGTARGGVPSARIAVYKICFEDGCADADILAAFDDAIADGVDIISLSVGGSFPYDYFEDTIAIGAFHSMKNNILTSNSAGNDGPTPGSITNLSPWSLSVAASSIDRKFLTQLVLGNNMTYEGPAINTFDGAVYPIVYGASVPNTKKGFTPDESRYCEEDSLDPTSVRNKIVVCEDMEAPDNALLSGASGVVIEGDLGYEDLAFTYPMSTTYLSSKDGKAVLSYINSTSTPTARILKSHEPVDKTAPTVVSFSSRGPNQITLDILKPDLTAPGVDILAAWSQGTTVTGEEGDTRVVPYNIISGTSMSCPHATGAAAYVKSFHTDWSPAAIKSALMTTAAPLSSTKNPDAEFAYGSGHIDPLKAVDPGLVYDAGEADFVSFLCGQGYNATNLKIVTGDGSTCSSSNNATVWDLNYPSFALSAKKSGSIVQNFKRTVTNVGAAESTYNANVFAPSGLVVKVNPSNLAFKNVGEKQSFVVTVSATIGSTMLSGSLVWNDGAHNVTSPVVAFLS</sequence>
<dbReference type="InterPro" id="IPR000209">
    <property type="entry name" value="Peptidase_S8/S53_dom"/>
</dbReference>
<dbReference type="GO" id="GO:0006508">
    <property type="term" value="P:proteolysis"/>
    <property type="evidence" value="ECO:0007669"/>
    <property type="project" value="UniProtKB-KW"/>
</dbReference>
<feature type="domain" description="Inhibitor I9" evidence="10">
    <location>
        <begin position="32"/>
        <end position="108"/>
    </location>
</feature>
<dbReference type="PANTHER" id="PTHR10795">
    <property type="entry name" value="PROPROTEIN CONVERTASE SUBTILISIN/KEXIN"/>
    <property type="match status" value="1"/>
</dbReference>
<evidence type="ECO:0000259" key="11">
    <source>
        <dbReference type="Pfam" id="PF17766"/>
    </source>
</evidence>
<keyword evidence="2 7" id="KW-0645">Protease</keyword>
<comment type="similarity">
    <text evidence="1 7">Belongs to the peptidase S8 family.</text>
</comment>
<dbReference type="Gene3D" id="3.50.30.30">
    <property type="match status" value="1"/>
</dbReference>
<dbReference type="Pfam" id="PF05922">
    <property type="entry name" value="Inhibitor_I9"/>
    <property type="match status" value="1"/>
</dbReference>
<evidence type="ECO:0000256" key="7">
    <source>
        <dbReference type="PROSITE-ProRule" id="PRU01240"/>
    </source>
</evidence>
<dbReference type="Gene3D" id="3.30.70.80">
    <property type="entry name" value="Peptidase S8 propeptide/proteinase inhibitor I9"/>
    <property type="match status" value="1"/>
</dbReference>
<evidence type="ECO:0000259" key="9">
    <source>
        <dbReference type="Pfam" id="PF00082"/>
    </source>
</evidence>
<feature type="chain" id="PRO_5015631016" evidence="8">
    <location>
        <begin position="17"/>
        <end position="729"/>
    </location>
</feature>
<evidence type="ECO:0000313" key="12">
    <source>
        <dbReference type="EMBL" id="PWA71293.1"/>
    </source>
</evidence>
<keyword evidence="5 7" id="KW-0720">Serine protease</keyword>
<dbReference type="FunFam" id="3.40.50.200:FF:000006">
    <property type="entry name" value="Subtilisin-like protease SBT1.5"/>
    <property type="match status" value="1"/>
</dbReference>
<evidence type="ECO:0000256" key="4">
    <source>
        <dbReference type="ARBA" id="ARBA00022801"/>
    </source>
</evidence>
<dbReference type="Gene3D" id="3.40.50.200">
    <property type="entry name" value="Peptidase S8/S53 domain"/>
    <property type="match status" value="1"/>
</dbReference>
<dbReference type="InterPro" id="IPR045051">
    <property type="entry name" value="SBT"/>
</dbReference>
<dbReference type="Pfam" id="PF17766">
    <property type="entry name" value="fn3_6"/>
    <property type="match status" value="1"/>
</dbReference>
<protein>
    <submittedName>
        <fullName evidence="12">Cucumisin</fullName>
    </submittedName>
</protein>
<dbReference type="AlphaFoldDB" id="A0A2U1NCT0"/>
<dbReference type="InterPro" id="IPR034197">
    <property type="entry name" value="Peptidases_S8_3"/>
</dbReference>
<evidence type="ECO:0000256" key="2">
    <source>
        <dbReference type="ARBA" id="ARBA00022670"/>
    </source>
</evidence>
<evidence type="ECO:0000256" key="8">
    <source>
        <dbReference type="SAM" id="SignalP"/>
    </source>
</evidence>
<dbReference type="Proteomes" id="UP000245207">
    <property type="component" value="Unassembled WGS sequence"/>
</dbReference>
<keyword evidence="3 8" id="KW-0732">Signal</keyword>
<evidence type="ECO:0000256" key="6">
    <source>
        <dbReference type="PIRSR" id="PIRSR615500-1"/>
    </source>
</evidence>
<gene>
    <name evidence="12" type="ORF">CTI12_AA281570</name>
</gene>
<dbReference type="Gene3D" id="2.60.40.2310">
    <property type="match status" value="1"/>
</dbReference>
<dbReference type="PRINTS" id="PR00723">
    <property type="entry name" value="SUBTILISIN"/>
</dbReference>
<dbReference type="SUPFAM" id="SSF52743">
    <property type="entry name" value="Subtilisin-like"/>
    <property type="match status" value="1"/>
</dbReference>
<feature type="domain" description="Peptidase S8/S53" evidence="9">
    <location>
        <begin position="129"/>
        <end position="575"/>
    </location>
</feature>
<accession>A0A2U1NCT0</accession>
<dbReference type="PROSITE" id="PS00138">
    <property type="entry name" value="SUBTILASE_SER"/>
    <property type="match status" value="1"/>
</dbReference>